<keyword evidence="1" id="KW-0472">Membrane</keyword>
<keyword evidence="1" id="KW-1133">Transmembrane helix</keyword>
<protein>
    <submittedName>
        <fullName evidence="2">Uncharacterized protein</fullName>
    </submittedName>
</protein>
<organism evidence="2 3">
    <name type="scientific">Tritrichomonas musculus</name>
    <dbReference type="NCBI Taxonomy" id="1915356"/>
    <lineage>
        <taxon>Eukaryota</taxon>
        <taxon>Metamonada</taxon>
        <taxon>Parabasalia</taxon>
        <taxon>Tritrichomonadida</taxon>
        <taxon>Tritrichomonadidae</taxon>
        <taxon>Tritrichomonas</taxon>
    </lineage>
</organism>
<evidence type="ECO:0000313" key="2">
    <source>
        <dbReference type="EMBL" id="KAK8888426.1"/>
    </source>
</evidence>
<feature type="transmembrane region" description="Helical" evidence="1">
    <location>
        <begin position="54"/>
        <end position="74"/>
    </location>
</feature>
<reference evidence="2 3" key="1">
    <citation type="submission" date="2024-04" db="EMBL/GenBank/DDBJ databases">
        <title>Tritrichomonas musculus Genome.</title>
        <authorList>
            <person name="Alves-Ferreira E."/>
            <person name="Grigg M."/>
            <person name="Lorenzi H."/>
            <person name="Galac M."/>
        </authorList>
    </citation>
    <scope>NUCLEOTIDE SEQUENCE [LARGE SCALE GENOMIC DNA]</scope>
    <source>
        <strain evidence="2 3">EAF2021</strain>
    </source>
</reference>
<dbReference type="EMBL" id="JAPFFF010000006">
    <property type="protein sequence ID" value="KAK8888426.1"/>
    <property type="molecule type" value="Genomic_DNA"/>
</dbReference>
<name>A0ABR2KCG6_9EUKA</name>
<proteinExistence type="predicted"/>
<evidence type="ECO:0000313" key="3">
    <source>
        <dbReference type="Proteomes" id="UP001470230"/>
    </source>
</evidence>
<dbReference type="Proteomes" id="UP001470230">
    <property type="component" value="Unassembled WGS sequence"/>
</dbReference>
<gene>
    <name evidence="2" type="ORF">M9Y10_039496</name>
</gene>
<evidence type="ECO:0000256" key="1">
    <source>
        <dbReference type="SAM" id="Phobius"/>
    </source>
</evidence>
<keyword evidence="3" id="KW-1185">Reference proteome</keyword>
<comment type="caution">
    <text evidence="2">The sequence shown here is derived from an EMBL/GenBank/DDBJ whole genome shotgun (WGS) entry which is preliminary data.</text>
</comment>
<keyword evidence="1" id="KW-0812">Transmembrane</keyword>
<sequence length="78" mass="8897">MTKKYTFGFTGSDNDMLFRGIEVELNTSMNSEQCINKLFQSIEQIIDIKGKQMIVYLAGGIPFISGTFGSYYLWSDYT</sequence>
<accession>A0ABR2KCG6</accession>